<feature type="transmembrane region" description="Helical" evidence="1">
    <location>
        <begin position="52"/>
        <end position="73"/>
    </location>
</feature>
<evidence type="ECO:0000313" key="3">
    <source>
        <dbReference type="Proteomes" id="UP000546701"/>
    </source>
</evidence>
<keyword evidence="1" id="KW-1133">Transmembrane helix</keyword>
<name>A0A7W9BTJ4_9SPHN</name>
<dbReference type="Proteomes" id="UP000546701">
    <property type="component" value="Unassembled WGS sequence"/>
</dbReference>
<evidence type="ECO:0000256" key="1">
    <source>
        <dbReference type="SAM" id="Phobius"/>
    </source>
</evidence>
<evidence type="ECO:0000313" key="2">
    <source>
        <dbReference type="EMBL" id="MBB5729730.1"/>
    </source>
</evidence>
<accession>A0A7W9BTJ4</accession>
<dbReference type="RefSeq" id="WP_157176099.1">
    <property type="nucleotide sequence ID" value="NZ_BMJP01000003.1"/>
</dbReference>
<protein>
    <submittedName>
        <fullName evidence="2">Uncharacterized protein</fullName>
    </submittedName>
</protein>
<keyword evidence="1" id="KW-0812">Transmembrane</keyword>
<gene>
    <name evidence="2" type="ORF">FHS99_002226</name>
</gene>
<proteinExistence type="predicted"/>
<dbReference type="EMBL" id="JACIJR010000005">
    <property type="protein sequence ID" value="MBB5729730.1"/>
    <property type="molecule type" value="Genomic_DNA"/>
</dbReference>
<comment type="caution">
    <text evidence="2">The sequence shown here is derived from an EMBL/GenBank/DDBJ whole genome shotgun (WGS) entry which is preliminary data.</text>
</comment>
<keyword evidence="3" id="KW-1185">Reference proteome</keyword>
<organism evidence="2 3">
    <name type="scientific">Sphingomonas prati</name>
    <dbReference type="NCBI Taxonomy" id="1843237"/>
    <lineage>
        <taxon>Bacteria</taxon>
        <taxon>Pseudomonadati</taxon>
        <taxon>Pseudomonadota</taxon>
        <taxon>Alphaproteobacteria</taxon>
        <taxon>Sphingomonadales</taxon>
        <taxon>Sphingomonadaceae</taxon>
        <taxon>Sphingomonas</taxon>
    </lineage>
</organism>
<sequence>MKLTATNVGDGASASQKDLTRDLYKELAREVGVDADRDEPYSDAPSRLFRGLALAMIVSAVMWFGLIVLVIAVL</sequence>
<keyword evidence="1" id="KW-0472">Membrane</keyword>
<reference evidence="2 3" key="1">
    <citation type="submission" date="2020-08" db="EMBL/GenBank/DDBJ databases">
        <title>Genomic Encyclopedia of Type Strains, Phase IV (KMG-IV): sequencing the most valuable type-strain genomes for metagenomic binning, comparative biology and taxonomic classification.</title>
        <authorList>
            <person name="Goeker M."/>
        </authorList>
    </citation>
    <scope>NUCLEOTIDE SEQUENCE [LARGE SCALE GENOMIC DNA]</scope>
    <source>
        <strain evidence="2 3">DSM 103336</strain>
    </source>
</reference>
<dbReference type="AlphaFoldDB" id="A0A7W9BTJ4"/>